<reference evidence="3 4" key="1">
    <citation type="journal article" date="2013" name="Plant Cell">
        <title>The transition from a phytopathogenic smut ancestor to an anamorphic biocontrol agent deciphered by comparative whole-genome analysis.</title>
        <authorList>
            <person name="Lefebvre F."/>
            <person name="Joly D.L."/>
            <person name="Labbe C."/>
            <person name="Teichmann B."/>
            <person name="Linning R."/>
            <person name="Belzile F."/>
            <person name="Bakkeren G."/>
            <person name="Belanger R.R."/>
        </authorList>
    </citation>
    <scope>NUCLEOTIDE SEQUENCE [LARGE SCALE GENOMIC DNA]</scope>
    <source>
        <strain evidence="3 4">PF-1</strain>
    </source>
</reference>
<dbReference type="HOGENOM" id="CLU_057383_0_0_1"/>
<dbReference type="EMBL" id="KE361637">
    <property type="protein sequence ID" value="EPQ27819.1"/>
    <property type="molecule type" value="Genomic_DNA"/>
</dbReference>
<evidence type="ECO:0000313" key="3">
    <source>
        <dbReference type="EMBL" id="EPQ27819.1"/>
    </source>
</evidence>
<accession>A0A061H5T7</accession>
<dbReference type="PANTHER" id="PTHR40469:SF2">
    <property type="entry name" value="GALACTOSE-BINDING DOMAIN-LIKE SUPERFAMILY PROTEIN"/>
    <property type="match status" value="1"/>
</dbReference>
<dbReference type="KEGG" id="pfp:PFL1_04564"/>
<feature type="signal peptide" evidence="1">
    <location>
        <begin position="1"/>
        <end position="24"/>
    </location>
</feature>
<dbReference type="OrthoDB" id="3482285at2759"/>
<dbReference type="GeneID" id="19318665"/>
<dbReference type="InterPro" id="IPR029010">
    <property type="entry name" value="ThuA-like"/>
</dbReference>
<dbReference type="Pfam" id="PF06283">
    <property type="entry name" value="ThuA"/>
    <property type="match status" value="1"/>
</dbReference>
<protein>
    <recommendedName>
        <fullName evidence="2">ThuA-like domain-containing protein</fullName>
    </recommendedName>
</protein>
<dbReference type="PANTHER" id="PTHR40469">
    <property type="entry name" value="SECRETED GLYCOSYL HYDROLASE"/>
    <property type="match status" value="1"/>
</dbReference>
<evidence type="ECO:0000256" key="1">
    <source>
        <dbReference type="SAM" id="SignalP"/>
    </source>
</evidence>
<sequence>MKLSTALGALAAALALALPPTAEARQRILLYTKTATFRHDSIPTAIAQITEWSNTTWPGFDVVATENQSLFDRAGWLDQFDALVFVSTSGRILSRQGQRNMITYLQKGGGFMGVHEASDSVYQPWYGRLVGAFFDYHPEECRAEMLVQPEVSSHPSVSWIKNGSWIVRDEMYNYLSDPRIYGRRVTLAANESSYHDPVTSKADRAAAQGSPHPISWFTDNGNNLLNPASYHVGGNTDDTATSLDAGGGDGRMFYTALGHSNETWTSSPGFKRHFLGGLVWILNSTTIRSYSSETDAWRVGQQWEERPPYVAEPDIDEKQQADTQSAANATTNSKQRHSANAAVALAPHAPLAFVAGAASLVSAIAMWTAV</sequence>
<dbReference type="SUPFAM" id="SSF52317">
    <property type="entry name" value="Class I glutamine amidotransferase-like"/>
    <property type="match status" value="1"/>
</dbReference>
<dbReference type="eggNOG" id="ENOG502RZ2Z">
    <property type="taxonomic scope" value="Eukaryota"/>
</dbReference>
<proteinExistence type="predicted"/>
<gene>
    <name evidence="3" type="ORF">PFL1_04564</name>
</gene>
<dbReference type="AlphaFoldDB" id="A0A061H5T7"/>
<name>A0A061H5T7_9BASI</name>
<dbReference type="Gene3D" id="3.40.50.880">
    <property type="match status" value="1"/>
</dbReference>
<dbReference type="RefSeq" id="XP_007880281.1">
    <property type="nucleotide sequence ID" value="XM_007882090.1"/>
</dbReference>
<evidence type="ECO:0000259" key="2">
    <source>
        <dbReference type="Pfam" id="PF06283"/>
    </source>
</evidence>
<feature type="domain" description="ThuA-like" evidence="2">
    <location>
        <begin position="27"/>
        <end position="280"/>
    </location>
</feature>
<feature type="chain" id="PRO_5001599675" description="ThuA-like domain-containing protein" evidence="1">
    <location>
        <begin position="25"/>
        <end position="370"/>
    </location>
</feature>
<dbReference type="InterPro" id="IPR029062">
    <property type="entry name" value="Class_I_gatase-like"/>
</dbReference>
<organism evidence="3 4">
    <name type="scientific">Pseudozyma flocculosa PF-1</name>
    <dbReference type="NCBI Taxonomy" id="1277687"/>
    <lineage>
        <taxon>Eukaryota</taxon>
        <taxon>Fungi</taxon>
        <taxon>Dikarya</taxon>
        <taxon>Basidiomycota</taxon>
        <taxon>Ustilaginomycotina</taxon>
        <taxon>Ustilaginomycetes</taxon>
        <taxon>Ustilaginales</taxon>
        <taxon>Ustilaginaceae</taxon>
        <taxon>Pseudozyma</taxon>
    </lineage>
</organism>
<evidence type="ECO:0000313" key="4">
    <source>
        <dbReference type="Proteomes" id="UP000053664"/>
    </source>
</evidence>
<dbReference type="Proteomes" id="UP000053664">
    <property type="component" value="Unassembled WGS sequence"/>
</dbReference>
<keyword evidence="1" id="KW-0732">Signal</keyword>